<reference evidence="1 2" key="1">
    <citation type="journal article" date="2018" name="Mol. Biol. Evol.">
        <title>Analysis of the draft genome of the red seaweed Gracilariopsis chorda provides insights into genome size evolution in Rhodophyta.</title>
        <authorList>
            <person name="Lee J."/>
            <person name="Yang E.C."/>
            <person name="Graf L."/>
            <person name="Yang J.H."/>
            <person name="Qiu H."/>
            <person name="Zel Zion U."/>
            <person name="Chan C.X."/>
            <person name="Stephens T.G."/>
            <person name="Weber A.P.M."/>
            <person name="Boo G.H."/>
            <person name="Boo S.M."/>
            <person name="Kim K.M."/>
            <person name="Shin Y."/>
            <person name="Jung M."/>
            <person name="Lee S.J."/>
            <person name="Yim H.S."/>
            <person name="Lee J.H."/>
            <person name="Bhattacharya D."/>
            <person name="Yoon H.S."/>
        </authorList>
    </citation>
    <scope>NUCLEOTIDE SEQUENCE [LARGE SCALE GENOMIC DNA]</scope>
    <source>
        <strain evidence="1 2">SKKU-2015</strain>
        <tissue evidence="1">Whole body</tissue>
    </source>
</reference>
<dbReference type="AlphaFoldDB" id="A0A2V3IJJ6"/>
<proteinExistence type="predicted"/>
<comment type="caution">
    <text evidence="1">The sequence shown here is derived from an EMBL/GenBank/DDBJ whole genome shotgun (WGS) entry which is preliminary data.</text>
</comment>
<accession>A0A2V3IJJ6</accession>
<protein>
    <submittedName>
        <fullName evidence="1">Uncharacterized protein</fullName>
    </submittedName>
</protein>
<keyword evidence="2" id="KW-1185">Reference proteome</keyword>
<gene>
    <name evidence="1" type="ORF">BWQ96_08057</name>
</gene>
<organism evidence="1 2">
    <name type="scientific">Gracilariopsis chorda</name>
    <dbReference type="NCBI Taxonomy" id="448386"/>
    <lineage>
        <taxon>Eukaryota</taxon>
        <taxon>Rhodophyta</taxon>
        <taxon>Florideophyceae</taxon>
        <taxon>Rhodymeniophycidae</taxon>
        <taxon>Gracilariales</taxon>
        <taxon>Gracilariaceae</taxon>
        <taxon>Gracilariopsis</taxon>
    </lineage>
</organism>
<dbReference type="EMBL" id="NBIV01000172">
    <property type="protein sequence ID" value="PXF42229.1"/>
    <property type="molecule type" value="Genomic_DNA"/>
</dbReference>
<evidence type="ECO:0000313" key="1">
    <source>
        <dbReference type="EMBL" id="PXF42229.1"/>
    </source>
</evidence>
<name>A0A2V3IJJ6_9FLOR</name>
<evidence type="ECO:0000313" key="2">
    <source>
        <dbReference type="Proteomes" id="UP000247409"/>
    </source>
</evidence>
<sequence length="448" mass="50196">MRCTYSSLREKIDKLRDTFWSRSIRREGQAPLTVAENEVNKIGKALNNIFCPNTIDSIDRNDQYYQNVFNAGHYILYLITRDYISKERRPPVAKGIENNRQSLLELQNTSEQSDQKARDMLVVIKEAAQQLLDEFSVTKTVHKMLVVVESVFEKDTHKVFKLIGTLLGLPGASPVGFVRALSLALAEGPGIDHKELESIMTTKEEKATLDGIVLATAFYFIESGVTELCDMLQLTERENVHSVARLYALRQQHLSAESGVGFVTLLFGIVNGMVREAKQDKFTNAASVEEVDALTDSVNLWFNPNHGGQRGCCGCLKLLKTPMKCIPALDAYSITISLGYDPETTTENDIYWFQKAAKAIQIFRSRRGTAIAQDFLQCLQVIVQQHSSAETLERIASSVVSNLSPFSKSDASSYQQVANLESSEKVISYLTTSRIRRELMEGKVPFLD</sequence>
<dbReference type="Proteomes" id="UP000247409">
    <property type="component" value="Unassembled WGS sequence"/>
</dbReference>